<keyword evidence="5" id="KW-1185">Reference proteome</keyword>
<evidence type="ECO:0000256" key="2">
    <source>
        <dbReference type="SAM" id="SignalP"/>
    </source>
</evidence>
<dbReference type="OrthoDB" id="1164350at2"/>
<feature type="domain" description="Right handed beta helix" evidence="3">
    <location>
        <begin position="187"/>
        <end position="344"/>
    </location>
</feature>
<dbReference type="Pfam" id="PF13229">
    <property type="entry name" value="Beta_helix"/>
    <property type="match status" value="2"/>
</dbReference>
<reference evidence="4 5" key="1">
    <citation type="submission" date="2019-07" db="EMBL/GenBank/DDBJ databases">
        <title>The draft genome sequence of Aquimarina algiphila M91.</title>
        <authorList>
            <person name="Meng X."/>
        </authorList>
    </citation>
    <scope>NUCLEOTIDE SEQUENCE [LARGE SCALE GENOMIC DNA]</scope>
    <source>
        <strain evidence="4 5">M91</strain>
    </source>
</reference>
<dbReference type="InterPro" id="IPR039448">
    <property type="entry name" value="Beta_helix"/>
</dbReference>
<proteinExistence type="predicted"/>
<feature type="chain" id="PRO_5021804845" description="Right handed beta helix domain-containing protein" evidence="2">
    <location>
        <begin position="24"/>
        <end position="637"/>
    </location>
</feature>
<dbReference type="PANTHER" id="PTHR22990">
    <property type="entry name" value="F-BOX ONLY PROTEIN"/>
    <property type="match status" value="1"/>
</dbReference>
<dbReference type="AlphaFoldDB" id="A0A554VAB2"/>
<gene>
    <name evidence="4" type="ORF">FOF46_30255</name>
</gene>
<keyword evidence="2" id="KW-0732">Signal</keyword>
<dbReference type="InterPro" id="IPR011050">
    <property type="entry name" value="Pectin_lyase_fold/virulence"/>
</dbReference>
<dbReference type="InterPro" id="IPR012334">
    <property type="entry name" value="Pectin_lyas_fold"/>
</dbReference>
<dbReference type="Gene3D" id="2.160.20.10">
    <property type="entry name" value="Single-stranded right-handed beta-helix, Pectin lyase-like"/>
    <property type="match status" value="2"/>
</dbReference>
<dbReference type="SMART" id="SM00710">
    <property type="entry name" value="PbH1"/>
    <property type="match status" value="13"/>
</dbReference>
<dbReference type="EMBL" id="VLNR01000132">
    <property type="protein sequence ID" value="TSE02983.1"/>
    <property type="molecule type" value="Genomic_DNA"/>
</dbReference>
<name>A0A554VAB2_9FLAO</name>
<evidence type="ECO:0000256" key="1">
    <source>
        <dbReference type="ARBA" id="ARBA00022737"/>
    </source>
</evidence>
<dbReference type="Proteomes" id="UP000318833">
    <property type="component" value="Unassembled WGS sequence"/>
</dbReference>
<evidence type="ECO:0000259" key="3">
    <source>
        <dbReference type="Pfam" id="PF13229"/>
    </source>
</evidence>
<protein>
    <recommendedName>
        <fullName evidence="3">Right handed beta helix domain-containing protein</fullName>
    </recommendedName>
</protein>
<sequence length="637" mass="70894">MKNMKNKLTIFLLLQLFIFNSFATEIVISLTNENQLDVTPTTNEKIIYIIESDIIITKNHNINKSVSLQFKYPFKLRFNTPSPVEVKINGKIISSKYRIFDNNNNSIVIGSSLIEKVYPEWFGAKTDDDISDKDAIQQAINFTSDNGTVEFDNSGKYSLKDINSSPVQIKIEKPLNIEGKNANLEISHRAFRIENTDNVTIKNLLIKCIAPSLNEGDTHKDHTGNILLINAQYCNIENVTIENGFGSGQSILLKESSHNLIRNCIIKNTKGYGILLNGDQKFCSNNTLKDNLIVKTGRHGIYSRNHKNFVSTNNQFIDNRLEDIGELSNEKDAVGIEIWNSKNDIIRGNSLKGIGNEKSHIGITIGGKSSSIIVSENIIDSFHTFGIEVGTASKTVLVSNNIIKNIKRDSVQFTSSGIGMVITGLGKSENVNFSNNHVENVDVGISVQQNSTLTIKGNTLLGSDNSLDDPYHRGIYFQKNGKIDSVKTAPINPEAVISDNIIHNFYLGIQLNYDKKYNKLAFCRVVNNTIDNCNWGVIMSNANVTISNNTFENTGGNRSASISMENATIWTISNNIFKQNKFIGFYPGIVTKGVVSANGYLTNNHFINFLVTTSNLNNWSPLETENKSNNEVNSINY</sequence>
<feature type="domain" description="Right handed beta helix" evidence="3">
    <location>
        <begin position="463"/>
        <end position="608"/>
    </location>
</feature>
<dbReference type="InterPro" id="IPR051550">
    <property type="entry name" value="SCF-Subunits/Alg-Epimerases"/>
</dbReference>
<evidence type="ECO:0000313" key="4">
    <source>
        <dbReference type="EMBL" id="TSE02983.1"/>
    </source>
</evidence>
<dbReference type="PANTHER" id="PTHR22990:SF15">
    <property type="entry name" value="F-BOX ONLY PROTEIN 10"/>
    <property type="match status" value="1"/>
</dbReference>
<keyword evidence="1" id="KW-0677">Repeat</keyword>
<organism evidence="4 5">
    <name type="scientific">Aquimarina algiphila</name>
    <dbReference type="NCBI Taxonomy" id="2047982"/>
    <lineage>
        <taxon>Bacteria</taxon>
        <taxon>Pseudomonadati</taxon>
        <taxon>Bacteroidota</taxon>
        <taxon>Flavobacteriia</taxon>
        <taxon>Flavobacteriales</taxon>
        <taxon>Flavobacteriaceae</taxon>
        <taxon>Aquimarina</taxon>
    </lineage>
</organism>
<evidence type="ECO:0000313" key="5">
    <source>
        <dbReference type="Proteomes" id="UP000318833"/>
    </source>
</evidence>
<dbReference type="SUPFAM" id="SSF51126">
    <property type="entry name" value="Pectin lyase-like"/>
    <property type="match status" value="2"/>
</dbReference>
<feature type="signal peptide" evidence="2">
    <location>
        <begin position="1"/>
        <end position="23"/>
    </location>
</feature>
<comment type="caution">
    <text evidence="4">The sequence shown here is derived from an EMBL/GenBank/DDBJ whole genome shotgun (WGS) entry which is preliminary data.</text>
</comment>
<accession>A0A554VAB2</accession>
<dbReference type="InterPro" id="IPR006626">
    <property type="entry name" value="PbH1"/>
</dbReference>